<comment type="caution">
    <text evidence="1">The sequence shown here is derived from an EMBL/GenBank/DDBJ whole genome shotgun (WGS) entry which is preliminary data.</text>
</comment>
<evidence type="ECO:0000313" key="2">
    <source>
        <dbReference type="Proteomes" id="UP000814033"/>
    </source>
</evidence>
<gene>
    <name evidence="1" type="ORF">FA95DRAFT_1217842</name>
</gene>
<organism evidence="1 2">
    <name type="scientific">Auriscalpium vulgare</name>
    <dbReference type="NCBI Taxonomy" id="40419"/>
    <lineage>
        <taxon>Eukaryota</taxon>
        <taxon>Fungi</taxon>
        <taxon>Dikarya</taxon>
        <taxon>Basidiomycota</taxon>
        <taxon>Agaricomycotina</taxon>
        <taxon>Agaricomycetes</taxon>
        <taxon>Russulales</taxon>
        <taxon>Auriscalpiaceae</taxon>
        <taxon>Auriscalpium</taxon>
    </lineage>
</organism>
<sequence>MSSCPAPAFFSLSTTSASSPRLSSSLFSFFQVFGQLHHLALSLSQNQDLLRKGQNGWCPWMLQLWWLWPSSGELPQGWHAYMLQLYVLRLPPLRLC</sequence>
<keyword evidence="2" id="KW-1185">Reference proteome</keyword>
<evidence type="ECO:0000313" key="1">
    <source>
        <dbReference type="EMBL" id="KAI0047491.1"/>
    </source>
</evidence>
<dbReference type="Proteomes" id="UP000814033">
    <property type="component" value="Unassembled WGS sequence"/>
</dbReference>
<reference evidence="1" key="1">
    <citation type="submission" date="2021-02" db="EMBL/GenBank/DDBJ databases">
        <authorList>
            <consortium name="DOE Joint Genome Institute"/>
            <person name="Ahrendt S."/>
            <person name="Looney B.P."/>
            <person name="Miyauchi S."/>
            <person name="Morin E."/>
            <person name="Drula E."/>
            <person name="Courty P.E."/>
            <person name="Chicoki N."/>
            <person name="Fauchery L."/>
            <person name="Kohler A."/>
            <person name="Kuo A."/>
            <person name="Labutti K."/>
            <person name="Pangilinan J."/>
            <person name="Lipzen A."/>
            <person name="Riley R."/>
            <person name="Andreopoulos W."/>
            <person name="He G."/>
            <person name="Johnson J."/>
            <person name="Barry K.W."/>
            <person name="Grigoriev I.V."/>
            <person name="Nagy L."/>
            <person name="Hibbett D."/>
            <person name="Henrissat B."/>
            <person name="Matheny P.B."/>
            <person name="Labbe J."/>
            <person name="Martin F."/>
        </authorList>
    </citation>
    <scope>NUCLEOTIDE SEQUENCE</scope>
    <source>
        <strain evidence="1">FP105234-sp</strain>
    </source>
</reference>
<accession>A0ACB8RV58</accession>
<reference evidence="1" key="2">
    <citation type="journal article" date="2022" name="New Phytol.">
        <title>Evolutionary transition to the ectomycorrhizal habit in the genomes of a hyperdiverse lineage of mushroom-forming fungi.</title>
        <authorList>
            <person name="Looney B."/>
            <person name="Miyauchi S."/>
            <person name="Morin E."/>
            <person name="Drula E."/>
            <person name="Courty P.E."/>
            <person name="Kohler A."/>
            <person name="Kuo A."/>
            <person name="LaButti K."/>
            <person name="Pangilinan J."/>
            <person name="Lipzen A."/>
            <person name="Riley R."/>
            <person name="Andreopoulos W."/>
            <person name="He G."/>
            <person name="Johnson J."/>
            <person name="Nolan M."/>
            <person name="Tritt A."/>
            <person name="Barry K.W."/>
            <person name="Grigoriev I.V."/>
            <person name="Nagy L.G."/>
            <person name="Hibbett D."/>
            <person name="Henrissat B."/>
            <person name="Matheny P.B."/>
            <person name="Labbe J."/>
            <person name="Martin F.M."/>
        </authorList>
    </citation>
    <scope>NUCLEOTIDE SEQUENCE</scope>
    <source>
        <strain evidence="1">FP105234-sp</strain>
    </source>
</reference>
<name>A0ACB8RV58_9AGAM</name>
<protein>
    <submittedName>
        <fullName evidence="1">Uncharacterized protein</fullName>
    </submittedName>
</protein>
<dbReference type="EMBL" id="MU275903">
    <property type="protein sequence ID" value="KAI0047491.1"/>
    <property type="molecule type" value="Genomic_DNA"/>
</dbReference>
<proteinExistence type="predicted"/>